<sequence>MSDRLFAATRKGLFELRRKGQGDWDIARTSFMGSPVSMMLDDSRDGTLYAALDLGHFGVKLHRSDDGGDSWTEIAAPSYAGVDADKEDAPSLNLLWSLETGGPGEPGVLWAGTIPGGLFRSEDRGESWTLNRALWDQPSRPQWFGGGYDKPGIHSISLDPRDGRRIAIAISCGGVWETTDGGESWRPAGDGLVATYMPPEQQRNPVTQDPHRLVRCRAAPDAMWIQHHNGIFHSETGVDGWSQNETVDPSFGFAVAVHPERPGTAWFAPAIKDEYRYPKDGRLVVTRTTDGGKSFDTLTDGLPQTHGYDLIYRHSLEVDESGERLAMGSTTGGLWLSEDAGERWSQSPFRLPPINAVRFA</sequence>
<dbReference type="InterPro" id="IPR015943">
    <property type="entry name" value="WD40/YVTN_repeat-like_dom_sf"/>
</dbReference>
<dbReference type="GO" id="GO:0010411">
    <property type="term" value="P:xyloglucan metabolic process"/>
    <property type="evidence" value="ECO:0007669"/>
    <property type="project" value="TreeGrafter"/>
</dbReference>
<dbReference type="AlphaFoldDB" id="A0A1L3ZYN7"/>
<dbReference type="SUPFAM" id="SSF110296">
    <property type="entry name" value="Oligoxyloglucan reducing end-specific cellobiohydrolase"/>
    <property type="match status" value="1"/>
</dbReference>
<gene>
    <name evidence="1" type="ORF">BSL82_16600</name>
</gene>
<dbReference type="Gene3D" id="2.130.10.10">
    <property type="entry name" value="YVTN repeat-like/Quinoprotein amine dehydrogenase"/>
    <property type="match status" value="1"/>
</dbReference>
<protein>
    <submittedName>
        <fullName evidence="1">Sialidase</fullName>
    </submittedName>
</protein>
<dbReference type="PANTHER" id="PTHR43739:SF5">
    <property type="entry name" value="EXO-ALPHA-SIALIDASE"/>
    <property type="match status" value="1"/>
</dbReference>
<dbReference type="EMBL" id="CP018221">
    <property type="protein sequence ID" value="API60709.1"/>
    <property type="molecule type" value="Genomic_DNA"/>
</dbReference>
<evidence type="ECO:0000313" key="2">
    <source>
        <dbReference type="Proteomes" id="UP000182063"/>
    </source>
</evidence>
<accession>A0A1L3ZYN7</accession>
<dbReference type="RefSeq" id="WP_072598367.1">
    <property type="nucleotide sequence ID" value="NZ_CP018221.1"/>
</dbReference>
<evidence type="ECO:0000313" key="1">
    <source>
        <dbReference type="EMBL" id="API60709.1"/>
    </source>
</evidence>
<dbReference type="STRING" id="1921510.BSL82_16600"/>
<dbReference type="CDD" id="cd15482">
    <property type="entry name" value="Sialidase_non-viral"/>
    <property type="match status" value="1"/>
</dbReference>
<name>A0A1L3ZYN7_9SPHN</name>
<reference evidence="2" key="1">
    <citation type="submission" date="2016-11" db="EMBL/GenBank/DDBJ databases">
        <title>Complete Genome Sequence of alachlor-degrading Sphingomonas sp. strain JJ-A5.</title>
        <authorList>
            <person name="Lee H."/>
            <person name="Ka J.-O."/>
        </authorList>
    </citation>
    <scope>NUCLEOTIDE SEQUENCE [LARGE SCALE GENOMIC DNA]</scope>
    <source>
        <strain evidence="2">JJ-A5</strain>
    </source>
</reference>
<keyword evidence="2" id="KW-1185">Reference proteome</keyword>
<dbReference type="Proteomes" id="UP000182063">
    <property type="component" value="Chromosome"/>
</dbReference>
<dbReference type="InterPro" id="IPR052025">
    <property type="entry name" value="Xyloglucanase_GH74"/>
</dbReference>
<organism evidence="1 2">
    <name type="scientific">Tardibacter chloracetimidivorans</name>
    <dbReference type="NCBI Taxonomy" id="1921510"/>
    <lineage>
        <taxon>Bacteria</taxon>
        <taxon>Pseudomonadati</taxon>
        <taxon>Pseudomonadota</taxon>
        <taxon>Alphaproteobacteria</taxon>
        <taxon>Sphingomonadales</taxon>
        <taxon>Sphingomonadaceae</taxon>
        <taxon>Tardibacter</taxon>
    </lineage>
</organism>
<proteinExistence type="predicted"/>
<dbReference type="PANTHER" id="PTHR43739">
    <property type="entry name" value="XYLOGLUCANASE (EUROFUNG)"/>
    <property type="match status" value="1"/>
</dbReference>
<dbReference type="KEGG" id="sphj:BSL82_16600"/>
<dbReference type="OrthoDB" id="9764804at2"/>